<evidence type="ECO:0000256" key="14">
    <source>
        <dbReference type="PROSITE-ProRule" id="PRU00124"/>
    </source>
</evidence>
<dbReference type="PANTHER" id="PTHR22722">
    <property type="entry name" value="LOW-DENSITY LIPOPROTEIN RECEPTOR-RELATED PROTEIN 2-RELATED"/>
    <property type="match status" value="1"/>
</dbReference>
<evidence type="ECO:0000256" key="3">
    <source>
        <dbReference type="ARBA" id="ARBA00022536"/>
    </source>
</evidence>
<dbReference type="Pfam" id="PF14670">
    <property type="entry name" value="FXa_inhibition"/>
    <property type="match status" value="1"/>
</dbReference>
<dbReference type="InParanoid" id="A0A6J2WTI4"/>
<dbReference type="SUPFAM" id="SSF57196">
    <property type="entry name" value="EGF/Laminin"/>
    <property type="match status" value="4"/>
</dbReference>
<dbReference type="CDD" id="cd00054">
    <property type="entry name" value="EGF_CA"/>
    <property type="match status" value="1"/>
</dbReference>
<proteinExistence type="predicted"/>
<dbReference type="PROSITE" id="PS50068">
    <property type="entry name" value="LDLRA_2"/>
    <property type="match status" value="8"/>
</dbReference>
<feature type="compositionally biased region" description="Gly residues" evidence="16">
    <location>
        <begin position="1389"/>
        <end position="1398"/>
    </location>
</feature>
<feature type="disulfide bond" evidence="14">
    <location>
        <begin position="142"/>
        <end position="154"/>
    </location>
</feature>
<reference evidence="20" key="1">
    <citation type="submission" date="2025-08" db="UniProtKB">
        <authorList>
            <consortium name="RefSeq"/>
        </authorList>
    </citation>
    <scope>IDENTIFICATION</scope>
</reference>
<feature type="disulfide bond" evidence="14">
    <location>
        <begin position="270"/>
        <end position="288"/>
    </location>
</feature>
<organism evidence="19 20">
    <name type="scientific">Chanos chanos</name>
    <name type="common">Milkfish</name>
    <name type="synonym">Mugil chanos</name>
    <dbReference type="NCBI Taxonomy" id="29144"/>
    <lineage>
        <taxon>Eukaryota</taxon>
        <taxon>Metazoa</taxon>
        <taxon>Chordata</taxon>
        <taxon>Craniata</taxon>
        <taxon>Vertebrata</taxon>
        <taxon>Euteleostomi</taxon>
        <taxon>Actinopterygii</taxon>
        <taxon>Neopterygii</taxon>
        <taxon>Teleostei</taxon>
        <taxon>Ostariophysi</taxon>
        <taxon>Gonorynchiformes</taxon>
        <taxon>Chanidae</taxon>
        <taxon>Chanos</taxon>
    </lineage>
</organism>
<feature type="disulfide bond" evidence="14">
    <location>
        <begin position="263"/>
        <end position="275"/>
    </location>
</feature>
<keyword evidence="6" id="KW-0732">Signal</keyword>
<dbReference type="GO" id="GO:0042562">
    <property type="term" value="F:hormone binding"/>
    <property type="evidence" value="ECO:0007669"/>
    <property type="project" value="TreeGrafter"/>
</dbReference>
<dbReference type="RefSeq" id="XP_030647556.1">
    <property type="nucleotide sequence ID" value="XM_030791696.1"/>
</dbReference>
<dbReference type="PROSITE" id="PS50026">
    <property type="entry name" value="EGF_3"/>
    <property type="match status" value="1"/>
</dbReference>
<evidence type="ECO:0000256" key="2">
    <source>
        <dbReference type="ARBA" id="ARBA00004308"/>
    </source>
</evidence>
<dbReference type="InterPro" id="IPR001881">
    <property type="entry name" value="EGF-like_Ca-bd_dom"/>
</dbReference>
<feature type="disulfide bond" evidence="14">
    <location>
        <begin position="83"/>
        <end position="98"/>
    </location>
</feature>
<dbReference type="GO" id="GO:0012505">
    <property type="term" value="C:endomembrane system"/>
    <property type="evidence" value="ECO:0007669"/>
    <property type="project" value="UniProtKB-SubCell"/>
</dbReference>
<dbReference type="CDD" id="cd00112">
    <property type="entry name" value="LDLa"/>
    <property type="match status" value="8"/>
</dbReference>
<dbReference type="PANTHER" id="PTHR22722:SF12">
    <property type="entry name" value="EGF-LIKE DOMAIN-CONTAINING PROTEIN"/>
    <property type="match status" value="1"/>
</dbReference>
<evidence type="ECO:0000256" key="5">
    <source>
        <dbReference type="ARBA" id="ARBA00022692"/>
    </source>
</evidence>
<dbReference type="InterPro" id="IPR018097">
    <property type="entry name" value="EGF_Ca-bd_CS"/>
</dbReference>
<evidence type="ECO:0000256" key="15">
    <source>
        <dbReference type="PROSITE-ProRule" id="PRU00461"/>
    </source>
</evidence>
<feature type="disulfide bond" evidence="13">
    <location>
        <begin position="1096"/>
        <end position="1105"/>
    </location>
</feature>
<dbReference type="SMART" id="SM00181">
    <property type="entry name" value="EGF"/>
    <property type="match status" value="5"/>
</dbReference>
<feature type="repeat" description="LDL-receptor class B" evidence="15">
    <location>
        <begin position="515"/>
        <end position="558"/>
    </location>
</feature>
<accession>A0A6J2WTI4</accession>
<dbReference type="PROSITE" id="PS51120">
    <property type="entry name" value="LDLRB"/>
    <property type="match status" value="1"/>
</dbReference>
<evidence type="ECO:0000313" key="20">
    <source>
        <dbReference type="RefSeq" id="XP_030647556.1"/>
    </source>
</evidence>
<dbReference type="FunFam" id="4.10.400.10:FF:000034">
    <property type="entry name" value="Low-density lipoprotein receptor-related protein 2"/>
    <property type="match status" value="1"/>
</dbReference>
<feature type="transmembrane region" description="Helical" evidence="17">
    <location>
        <begin position="1116"/>
        <end position="1137"/>
    </location>
</feature>
<dbReference type="Pfam" id="PF00057">
    <property type="entry name" value="Ldl_recept_a"/>
    <property type="match status" value="7"/>
</dbReference>
<keyword evidence="12" id="KW-0325">Glycoprotein</keyword>
<sequence>MLLASKADSATVGPVASQSAPVRCRLGSQPCRDGSDCVLFSHVCDGEEDCKDGSDEEGCSIVCENGQFQCAHGKKCIESGQVCDGVAQCQDRSDEADCLRPDESCVHRCDNKTRCLPESFVCDGEPDCMDKSDEANCGEENCGAAEFRCSNGQCVPVGVRCDGHPDCRDHSDEEGCVKPSPCATQTHCPHSHECLLPEWICDGERDCRDSTDEKDCKETEVKCGTFQWPCSSGSQCVALSWRCDGVPDCRDESDETECGSGSCDSHLFQCNSSECLDPAQLCNGVTDCLDGSDEGGNCSTAKCTSQSGCSQDCHRTPEGTRCWCRAGFRPQKNGVTCVDVNECVGGSPGVCSQICKNTEGSYMCGCNQGYMLEPDGRSCKTSGEPSLLASVESELFLLGLGSDRLDALLSSVRGFILSVDYDWKEQKAYWVNHSAESIEWTSLDMKSRGSLIRGINADYVCVDWVGRNVYWIDGVGGQINAVALGSTPSNGWDYAVIMDEDLEQPRALALLPQKGLMFWCETGDKARIEKAGMDGSERRVLISRNLRWPTGLAVDPLQDRIYWADQKLGYIGSATLRGEEIQLLQLAETPSPFSVSVFDDFVLWSDTRRGTIQQAQKSTGKKHKVLLKQPRQPFSLKESTVVHPVLQVSMENPCETRACSHLCVLAPGPESVCKCPPHLQLDEDGLNCSKPMDDSFILLLSGTGFTQIHLQDRLSVGSQSWPSHRRFGLSSQNKPMTFDLSLRELTLYVTSEGQNTVGTFTMKDSALVPQAKLTLLQKDSVSALALDWITLNVYWSGTKHPSVWVTSSQVGYTAMLIRVDVGGVQAVAVHPPSGRLCFISVGGQGGAPARVECAFMDGGNRVELWRNCVQPVSLTLSDQGREVYWADVGLGHIAWVGVDGSGYKEIKTEGEVKAFALADDLLFWVSRQASAKFWFRAQRQEAQPWFEVDADVMCMKAFSKHSQRGSNLCASGNGGCSHLCLPFPGGRTCRCGRDHFLTNRTDCVSEHHCPPGTKPCPHGHPCLHPSQFCDGHPDCLDQSDENCKDLKYFSPEVQSDITSLDNSTPVWTLDSRSCKENLCNGKGDCVAGNGTMSCTCADGFGGEFCQDHLGVTWNSLTMYVSVSVAAGVVVLGVLIAVMKKRSVNGRRAEPVQRETSMKDLGENKEKSKMQMLSEAGEFTELASQKVRQRRQLSWAGGSFLQRDFDDFTPVFYLEDPPRPAPAKSTGKERAKGSTTPGPAACPDDRNEDSPLFFLLPAANSQGGQTPQVLMMPPPSSNGQTGTFTSGNPIQLFLLPAGQDQNSFNPGTELGSDSGSGQPGPSSPSAGRDSPQTPILIFPGIFLPKARPAGPDAGQSPAADVSGGQSKTKSRLKPLRHPQENKPRHAKAPGGTGRRQGQR</sequence>
<comment type="subcellular location">
    <subcellularLocation>
        <location evidence="2">Endomembrane system</location>
    </subcellularLocation>
    <subcellularLocation>
        <location evidence="1">Membrane</location>
        <topology evidence="1">Single-pass membrane protein</topology>
    </subcellularLocation>
</comment>
<keyword evidence="9 17" id="KW-0472">Membrane</keyword>
<dbReference type="PROSITE" id="PS01186">
    <property type="entry name" value="EGF_2"/>
    <property type="match status" value="1"/>
</dbReference>
<dbReference type="InterPro" id="IPR002172">
    <property type="entry name" value="LDrepeatLR_classA_rpt"/>
</dbReference>
<evidence type="ECO:0000256" key="9">
    <source>
        <dbReference type="ARBA" id="ARBA00023136"/>
    </source>
</evidence>
<keyword evidence="4" id="KW-0254">Endocytosis</keyword>
<dbReference type="FunFam" id="2.10.25.10:FF:000010">
    <property type="entry name" value="Pro-epidermal growth factor"/>
    <property type="match status" value="1"/>
</dbReference>
<dbReference type="GO" id="GO:0006898">
    <property type="term" value="P:receptor-mediated endocytosis"/>
    <property type="evidence" value="ECO:0007669"/>
    <property type="project" value="TreeGrafter"/>
</dbReference>
<feature type="compositionally biased region" description="Low complexity" evidence="16">
    <location>
        <begin position="1310"/>
        <end position="1326"/>
    </location>
</feature>
<dbReference type="PRINTS" id="PR00261">
    <property type="entry name" value="LDLRECEPTOR"/>
</dbReference>
<dbReference type="PROSITE" id="PS00022">
    <property type="entry name" value="EGF_1"/>
    <property type="match status" value="1"/>
</dbReference>
<keyword evidence="10 13" id="KW-1015">Disulfide bond</keyword>
<comment type="caution">
    <text evidence="13">Lacks conserved residue(s) required for the propagation of feature annotation.</text>
</comment>
<keyword evidence="19" id="KW-1185">Reference proteome</keyword>
<dbReference type="InterPro" id="IPR036055">
    <property type="entry name" value="LDL_receptor-like_sf"/>
</dbReference>
<feature type="region of interest" description="Disordered" evidence="16">
    <location>
        <begin position="1212"/>
        <end position="1398"/>
    </location>
</feature>
<dbReference type="GO" id="GO:0005509">
    <property type="term" value="F:calcium ion binding"/>
    <property type="evidence" value="ECO:0007669"/>
    <property type="project" value="InterPro"/>
</dbReference>
<feature type="disulfide bond" evidence="14">
    <location>
        <begin position="161"/>
        <end position="176"/>
    </location>
</feature>
<keyword evidence="3 13" id="KW-0245">EGF-like domain</keyword>
<dbReference type="PROSITE" id="PS01187">
    <property type="entry name" value="EGF_CA"/>
    <property type="match status" value="1"/>
</dbReference>
<dbReference type="InterPro" id="IPR000033">
    <property type="entry name" value="LDLR_classB_rpt"/>
</dbReference>
<dbReference type="GeneID" id="115827784"/>
<feature type="compositionally biased region" description="Polar residues" evidence="16">
    <location>
        <begin position="1258"/>
        <end position="1267"/>
    </location>
</feature>
<evidence type="ECO:0000256" key="4">
    <source>
        <dbReference type="ARBA" id="ARBA00022583"/>
    </source>
</evidence>
<dbReference type="SMART" id="SM00179">
    <property type="entry name" value="EGF_CA"/>
    <property type="match status" value="1"/>
</dbReference>
<dbReference type="SMART" id="SM00192">
    <property type="entry name" value="LDLa"/>
    <property type="match status" value="8"/>
</dbReference>
<feature type="disulfide bond" evidence="14">
    <location>
        <begin position="182"/>
        <end position="194"/>
    </location>
</feature>
<dbReference type="CTD" id="562438"/>
<dbReference type="Pfam" id="PF00058">
    <property type="entry name" value="Ldl_recept_b"/>
    <property type="match status" value="1"/>
</dbReference>
<evidence type="ECO:0000256" key="6">
    <source>
        <dbReference type="ARBA" id="ARBA00022729"/>
    </source>
</evidence>
<evidence type="ECO:0000256" key="10">
    <source>
        <dbReference type="ARBA" id="ARBA00023157"/>
    </source>
</evidence>
<dbReference type="InterPro" id="IPR051221">
    <property type="entry name" value="LDLR-related"/>
</dbReference>
<dbReference type="SUPFAM" id="SSF57424">
    <property type="entry name" value="LDL receptor-like module"/>
    <property type="match status" value="8"/>
</dbReference>
<gene>
    <name evidence="20" type="primary">lrp13</name>
</gene>
<feature type="domain" description="EGF-like" evidence="18">
    <location>
        <begin position="1070"/>
        <end position="1106"/>
    </location>
</feature>
<dbReference type="GO" id="GO:0043235">
    <property type="term" value="C:receptor complex"/>
    <property type="evidence" value="ECO:0007669"/>
    <property type="project" value="TreeGrafter"/>
</dbReference>
<keyword evidence="8 17" id="KW-1133">Transmembrane helix</keyword>
<evidence type="ECO:0000256" key="13">
    <source>
        <dbReference type="PROSITE-ProRule" id="PRU00076"/>
    </source>
</evidence>
<evidence type="ECO:0000313" key="19">
    <source>
        <dbReference type="Proteomes" id="UP000504632"/>
    </source>
</evidence>
<evidence type="ECO:0000256" key="16">
    <source>
        <dbReference type="SAM" id="MobiDB-lite"/>
    </source>
</evidence>
<dbReference type="InterPro" id="IPR023415">
    <property type="entry name" value="LDLR_class-A_CS"/>
</dbReference>
<feature type="disulfide bond" evidence="14">
    <location>
        <begin position="122"/>
        <end position="137"/>
    </location>
</feature>
<feature type="disulfide bond" evidence="14">
    <location>
        <begin position="44"/>
        <end position="59"/>
    </location>
</feature>
<feature type="disulfide bond" evidence="14">
    <location>
        <begin position="149"/>
        <end position="167"/>
    </location>
</feature>
<dbReference type="OrthoDB" id="8831087at2759"/>
<dbReference type="Proteomes" id="UP000504632">
    <property type="component" value="Chromosome 14"/>
</dbReference>
<dbReference type="PROSITE" id="PS01209">
    <property type="entry name" value="LDLRA_1"/>
    <property type="match status" value="2"/>
</dbReference>
<feature type="compositionally biased region" description="Polar residues" evidence="16">
    <location>
        <begin position="1276"/>
        <end position="1288"/>
    </location>
</feature>
<evidence type="ECO:0000256" key="8">
    <source>
        <dbReference type="ARBA" id="ARBA00022989"/>
    </source>
</evidence>
<evidence type="ECO:0000256" key="7">
    <source>
        <dbReference type="ARBA" id="ARBA00022737"/>
    </source>
</evidence>
<evidence type="ECO:0000256" key="1">
    <source>
        <dbReference type="ARBA" id="ARBA00004167"/>
    </source>
</evidence>
<name>A0A6J2WTI4_CHACN</name>
<feature type="disulfide bond" evidence="14">
    <location>
        <begin position="243"/>
        <end position="258"/>
    </location>
</feature>
<dbReference type="Gene3D" id="2.10.25.10">
    <property type="entry name" value="Laminin"/>
    <property type="match status" value="3"/>
</dbReference>
<keyword evidence="5 17" id="KW-0812">Transmembrane</keyword>
<dbReference type="FunFam" id="4.10.400.10:FF:000045">
    <property type="entry name" value="Low-density lipoprotein receptor-related protein 2"/>
    <property type="match status" value="1"/>
</dbReference>
<protein>
    <submittedName>
        <fullName evidence="20">Low-density lipoprotein receptor-related protein 4</fullName>
    </submittedName>
</protein>
<dbReference type="GO" id="GO:0016324">
    <property type="term" value="C:apical plasma membrane"/>
    <property type="evidence" value="ECO:0007669"/>
    <property type="project" value="TreeGrafter"/>
</dbReference>
<keyword evidence="11 20" id="KW-0675">Receptor</keyword>
<evidence type="ECO:0000259" key="18">
    <source>
        <dbReference type="PROSITE" id="PS50026"/>
    </source>
</evidence>
<dbReference type="SUPFAM" id="SSF63825">
    <property type="entry name" value="YWTD domain"/>
    <property type="match status" value="2"/>
</dbReference>
<keyword evidence="7" id="KW-0677">Repeat</keyword>
<keyword evidence="20" id="KW-0449">Lipoprotein</keyword>
<dbReference type="Gene3D" id="2.120.10.30">
    <property type="entry name" value="TolB, C-terminal domain"/>
    <property type="match status" value="2"/>
</dbReference>
<dbReference type="Gene3D" id="4.10.400.10">
    <property type="entry name" value="Low-density Lipoprotein Receptor"/>
    <property type="match status" value="8"/>
</dbReference>
<feature type="disulfide bond" evidence="14">
    <location>
        <begin position="201"/>
        <end position="216"/>
    </location>
</feature>
<dbReference type="FunFam" id="2.120.10.30:FF:000241">
    <property type="entry name" value="Low-density lipoprotein receptor-related protein 6"/>
    <property type="match status" value="1"/>
</dbReference>
<evidence type="ECO:0000256" key="11">
    <source>
        <dbReference type="ARBA" id="ARBA00023170"/>
    </source>
</evidence>
<evidence type="ECO:0000256" key="17">
    <source>
        <dbReference type="SAM" id="Phobius"/>
    </source>
</evidence>
<evidence type="ECO:0000256" key="12">
    <source>
        <dbReference type="ARBA" id="ARBA00023180"/>
    </source>
</evidence>
<dbReference type="InterPro" id="IPR000742">
    <property type="entry name" value="EGF"/>
</dbReference>
<dbReference type="InterPro" id="IPR011042">
    <property type="entry name" value="6-blade_b-propeller_TolB-like"/>
</dbReference>
<dbReference type="SMART" id="SM00135">
    <property type="entry name" value="LY"/>
    <property type="match status" value="7"/>
</dbReference>